<dbReference type="PROSITE" id="PS50995">
    <property type="entry name" value="HTH_MARR_2"/>
    <property type="match status" value="1"/>
</dbReference>
<dbReference type="InterPro" id="IPR023187">
    <property type="entry name" value="Tscrpt_reg_MarR-type_CS"/>
</dbReference>
<dbReference type="PANTHER" id="PTHR33164">
    <property type="entry name" value="TRANSCRIPTIONAL REGULATOR, MARR FAMILY"/>
    <property type="match status" value="1"/>
</dbReference>
<dbReference type="InterPro" id="IPR000835">
    <property type="entry name" value="HTH_MarR-typ"/>
</dbReference>
<proteinExistence type="predicted"/>
<dbReference type="InterPro" id="IPR036388">
    <property type="entry name" value="WH-like_DNA-bd_sf"/>
</dbReference>
<evidence type="ECO:0000256" key="1">
    <source>
        <dbReference type="ARBA" id="ARBA00023015"/>
    </source>
</evidence>
<feature type="domain" description="HTH marR-type" evidence="4">
    <location>
        <begin position="19"/>
        <end position="152"/>
    </location>
</feature>
<evidence type="ECO:0000256" key="3">
    <source>
        <dbReference type="ARBA" id="ARBA00023163"/>
    </source>
</evidence>
<evidence type="ECO:0000256" key="2">
    <source>
        <dbReference type="ARBA" id="ARBA00023125"/>
    </source>
</evidence>
<dbReference type="PROSITE" id="PS01117">
    <property type="entry name" value="HTH_MARR_1"/>
    <property type="match status" value="1"/>
</dbReference>
<sequence>MPTASGVPPADSDADLEAFSEALAEFMRAVRRARGRIAVASDPAELSLSQFHVLDALERSGGPLQVGELALGAGVAPPTVTRMLAALESNGLVVRDRSDADRRVVHVALTAPGQAALDAKRTQVQAWRRAAFTALSAAEREQAAQLLTKLAASIEDHV</sequence>
<dbReference type="InterPro" id="IPR039422">
    <property type="entry name" value="MarR/SlyA-like"/>
</dbReference>
<keyword evidence="2" id="KW-0238">DNA-binding</keyword>
<gene>
    <name evidence="5" type="ORF">UFOPK3674_00506</name>
</gene>
<dbReference type="InterPro" id="IPR036390">
    <property type="entry name" value="WH_DNA-bd_sf"/>
</dbReference>
<dbReference type="GO" id="GO:0003677">
    <property type="term" value="F:DNA binding"/>
    <property type="evidence" value="ECO:0007669"/>
    <property type="project" value="UniProtKB-KW"/>
</dbReference>
<dbReference type="AlphaFoldDB" id="A0A6J7HL65"/>
<evidence type="ECO:0000259" key="4">
    <source>
        <dbReference type="PROSITE" id="PS50995"/>
    </source>
</evidence>
<dbReference type="SUPFAM" id="SSF46785">
    <property type="entry name" value="Winged helix' DNA-binding domain"/>
    <property type="match status" value="1"/>
</dbReference>
<reference evidence="5" key="1">
    <citation type="submission" date="2020-05" db="EMBL/GenBank/DDBJ databases">
        <authorList>
            <person name="Chiriac C."/>
            <person name="Salcher M."/>
            <person name="Ghai R."/>
            <person name="Kavagutti S V."/>
        </authorList>
    </citation>
    <scope>NUCLEOTIDE SEQUENCE</scope>
</reference>
<protein>
    <submittedName>
        <fullName evidence="5">Unannotated protein</fullName>
    </submittedName>
</protein>
<dbReference type="EMBL" id="CAFBMX010000002">
    <property type="protein sequence ID" value="CAB4920282.1"/>
    <property type="molecule type" value="Genomic_DNA"/>
</dbReference>
<dbReference type="Pfam" id="PF01047">
    <property type="entry name" value="MarR"/>
    <property type="match status" value="1"/>
</dbReference>
<keyword evidence="3" id="KW-0804">Transcription</keyword>
<organism evidence="5">
    <name type="scientific">freshwater metagenome</name>
    <dbReference type="NCBI Taxonomy" id="449393"/>
    <lineage>
        <taxon>unclassified sequences</taxon>
        <taxon>metagenomes</taxon>
        <taxon>ecological metagenomes</taxon>
    </lineage>
</organism>
<accession>A0A6J7HL65</accession>
<evidence type="ECO:0000313" key="5">
    <source>
        <dbReference type="EMBL" id="CAB4920282.1"/>
    </source>
</evidence>
<name>A0A6J7HL65_9ZZZZ</name>
<dbReference type="PRINTS" id="PR00598">
    <property type="entry name" value="HTHMARR"/>
</dbReference>
<dbReference type="GO" id="GO:0006950">
    <property type="term" value="P:response to stress"/>
    <property type="evidence" value="ECO:0007669"/>
    <property type="project" value="TreeGrafter"/>
</dbReference>
<dbReference type="Gene3D" id="1.10.10.10">
    <property type="entry name" value="Winged helix-like DNA-binding domain superfamily/Winged helix DNA-binding domain"/>
    <property type="match status" value="1"/>
</dbReference>
<dbReference type="PANTHER" id="PTHR33164:SF57">
    <property type="entry name" value="MARR-FAMILY TRANSCRIPTIONAL REGULATOR"/>
    <property type="match status" value="1"/>
</dbReference>
<dbReference type="SMART" id="SM00347">
    <property type="entry name" value="HTH_MARR"/>
    <property type="match status" value="1"/>
</dbReference>
<keyword evidence="1" id="KW-0805">Transcription regulation</keyword>
<dbReference type="GO" id="GO:0003700">
    <property type="term" value="F:DNA-binding transcription factor activity"/>
    <property type="evidence" value="ECO:0007669"/>
    <property type="project" value="InterPro"/>
</dbReference>